<feature type="region of interest" description="Disordered" evidence="1">
    <location>
        <begin position="498"/>
        <end position="549"/>
    </location>
</feature>
<feature type="transmembrane region" description="Helical" evidence="2">
    <location>
        <begin position="845"/>
        <end position="870"/>
    </location>
</feature>
<feature type="compositionally biased region" description="Low complexity" evidence="1">
    <location>
        <begin position="297"/>
        <end position="357"/>
    </location>
</feature>
<gene>
    <name evidence="5" type="primary">LOC111102376</name>
</gene>
<feature type="signal peptide" evidence="3">
    <location>
        <begin position="1"/>
        <end position="28"/>
    </location>
</feature>
<keyword evidence="3" id="KW-0732">Signal</keyword>
<feature type="chain" id="PRO_5034868675" evidence="3">
    <location>
        <begin position="29"/>
        <end position="965"/>
    </location>
</feature>
<evidence type="ECO:0000256" key="3">
    <source>
        <dbReference type="SAM" id="SignalP"/>
    </source>
</evidence>
<feature type="compositionally biased region" description="Low complexity" evidence="1">
    <location>
        <begin position="434"/>
        <end position="455"/>
    </location>
</feature>
<dbReference type="RefSeq" id="XP_022290781.1">
    <property type="nucleotide sequence ID" value="XM_022435073.1"/>
</dbReference>
<keyword evidence="4" id="KW-1185">Reference proteome</keyword>
<evidence type="ECO:0000313" key="5">
    <source>
        <dbReference type="RefSeq" id="XP_022290781.1"/>
    </source>
</evidence>
<dbReference type="OrthoDB" id="6161069at2759"/>
<keyword evidence="2" id="KW-1133">Transmembrane helix</keyword>
<accession>A0A8B8AHL2</accession>
<dbReference type="GeneID" id="111102376"/>
<proteinExistence type="predicted"/>
<feature type="compositionally biased region" description="Low complexity" evidence="1">
    <location>
        <begin position="938"/>
        <end position="949"/>
    </location>
</feature>
<feature type="compositionally biased region" description="Polar residues" evidence="1">
    <location>
        <begin position="685"/>
        <end position="704"/>
    </location>
</feature>
<feature type="compositionally biased region" description="Polar residues" evidence="1">
    <location>
        <begin position="909"/>
        <end position="919"/>
    </location>
</feature>
<dbReference type="KEGG" id="cvn:111102376"/>
<reference evidence="5" key="1">
    <citation type="submission" date="2025-08" db="UniProtKB">
        <authorList>
            <consortium name="RefSeq"/>
        </authorList>
    </citation>
    <scope>IDENTIFICATION</scope>
    <source>
        <tissue evidence="5">Whole sample</tissue>
    </source>
</reference>
<feature type="region of interest" description="Disordered" evidence="1">
    <location>
        <begin position="295"/>
        <end position="457"/>
    </location>
</feature>
<feature type="region of interest" description="Disordered" evidence="1">
    <location>
        <begin position="241"/>
        <end position="283"/>
    </location>
</feature>
<feature type="compositionally biased region" description="Low complexity" evidence="1">
    <location>
        <begin position="667"/>
        <end position="684"/>
    </location>
</feature>
<evidence type="ECO:0000313" key="4">
    <source>
        <dbReference type="Proteomes" id="UP000694844"/>
    </source>
</evidence>
<feature type="compositionally biased region" description="Low complexity" evidence="1">
    <location>
        <begin position="268"/>
        <end position="283"/>
    </location>
</feature>
<feature type="compositionally biased region" description="Polar residues" evidence="1">
    <location>
        <begin position="248"/>
        <end position="267"/>
    </location>
</feature>
<evidence type="ECO:0000256" key="2">
    <source>
        <dbReference type="SAM" id="Phobius"/>
    </source>
</evidence>
<feature type="compositionally biased region" description="Basic and acidic residues" evidence="1">
    <location>
        <begin position="530"/>
        <end position="539"/>
    </location>
</feature>
<feature type="region of interest" description="Disordered" evidence="1">
    <location>
        <begin position="608"/>
        <end position="776"/>
    </location>
</feature>
<protein>
    <submittedName>
        <fullName evidence="5">Uncharacterized protein LOC111102376</fullName>
    </submittedName>
</protein>
<feature type="compositionally biased region" description="Low complexity" evidence="1">
    <location>
        <begin position="708"/>
        <end position="729"/>
    </location>
</feature>
<evidence type="ECO:0000256" key="1">
    <source>
        <dbReference type="SAM" id="MobiDB-lite"/>
    </source>
</evidence>
<feature type="compositionally biased region" description="Polar residues" evidence="1">
    <location>
        <begin position="739"/>
        <end position="765"/>
    </location>
</feature>
<keyword evidence="2" id="KW-0472">Membrane</keyword>
<keyword evidence="2" id="KW-0812">Transmembrane</keyword>
<feature type="compositionally biased region" description="Low complexity" evidence="1">
    <location>
        <begin position="498"/>
        <end position="529"/>
    </location>
</feature>
<dbReference type="Proteomes" id="UP000694844">
    <property type="component" value="Chromosome 7"/>
</dbReference>
<name>A0A8B8AHL2_CRAVI</name>
<feature type="region of interest" description="Disordered" evidence="1">
    <location>
        <begin position="805"/>
        <end position="836"/>
    </location>
</feature>
<sequence length="965" mass="102599">MRVSEKSRDLSILTVILNVLCLINVCVASKCLHHEGPVMEMCTDSVIEAQHAIMLDTSLFTSSNGNCVCRFNITGSFLDIGHLDYPEQCGSKLDFRLGPEGSPSSEVQSIDCTKITAEFNATEVRDGSVVITHTEAGVADPGFCVSMETDPNETIFVQCTLPEETTGSHNRESSTTKNELTPISIKDMFQDQSTGASNAIQELLSKSGISADSIFLEPNLIQTPMNSLDLMDKMVTPASFGEDKTERTQPNVPSSSTFANNTTQTPSTFTNNITTEENTETTVASTTLFETTTQQISESNVVSSSASSSTNATDSSTTAETSSTTSSVPSTSTSTSTSSITSVQESSTTSTSSTTSVQEKDTQSPVDESSAATTSAPTKEETIPSSSRLSASLPTTKSTTSSAPNTTTLATEETTTYSGEYTTMSEDRTTNRISTTSQLSTTTTSTPEETTSDSTMLNFDITQHTTSTTKPPVEFSSTEKSADITTTVLSTTILGMVSSSEGKSSSSTPHSDLTTSVLSSTPTSLPETTSQKDHLRLETSRGATESAMSDIKPTRTLIDETTTQRLKNSSVRDGIVSSMEISTPMYNTVLPDLNELYSEELLRLASSTVVPYSQSTRGSTETPKSDINVTGSSNLSTKKQAKEQEKTTETPNTTTDSPVAIKEEAKTTQQFTSTTAKTSASTTTRVKPTAQTDEPSTEEPSTARTTSKDITTVKPTTTTVKTTSTTFKPTTKEVVPTESKPTTQDPASNESSTPKLIMAPSNNPRGDTAHVHTEHPTEKPAIVDKPVMTRLPPIVIPVDSTKQITFKPSFTPGHNHGAKHEESKPQPPADLSTVNDSEQLDDDTITVIVVGSVIGILVFIAIIVILATFLKSRRNASKQTEEKDDIEMNGGTKGIDNPLLQLEEEESMANGTSAQSNGKANGVVEGKAEASTAESGKDAIIAASATSDDSPADGKTTESNSDDLH</sequence>
<organism evidence="4 5">
    <name type="scientific">Crassostrea virginica</name>
    <name type="common">Eastern oyster</name>
    <dbReference type="NCBI Taxonomy" id="6565"/>
    <lineage>
        <taxon>Eukaryota</taxon>
        <taxon>Metazoa</taxon>
        <taxon>Spiralia</taxon>
        <taxon>Lophotrochozoa</taxon>
        <taxon>Mollusca</taxon>
        <taxon>Bivalvia</taxon>
        <taxon>Autobranchia</taxon>
        <taxon>Pteriomorphia</taxon>
        <taxon>Ostreida</taxon>
        <taxon>Ostreoidea</taxon>
        <taxon>Ostreidae</taxon>
        <taxon>Crassostrea</taxon>
    </lineage>
</organism>
<feature type="compositionally biased region" description="Polar residues" evidence="1">
    <location>
        <begin position="608"/>
        <end position="636"/>
    </location>
</feature>
<feature type="compositionally biased region" description="Basic and acidic residues" evidence="1">
    <location>
        <begin position="767"/>
        <end position="776"/>
    </location>
</feature>
<dbReference type="AlphaFoldDB" id="A0A8B8AHL2"/>
<feature type="region of interest" description="Disordered" evidence="1">
    <location>
        <begin position="874"/>
        <end position="965"/>
    </location>
</feature>
<feature type="compositionally biased region" description="Polar residues" evidence="1">
    <location>
        <begin position="363"/>
        <end position="405"/>
    </location>
</feature>
<feature type="compositionally biased region" description="Low complexity" evidence="1">
    <location>
        <begin position="406"/>
        <end position="424"/>
    </location>
</feature>